<dbReference type="OrthoDB" id="660550at2759"/>
<keyword evidence="2 4" id="KW-0064">Aspartyl protease</keyword>
<evidence type="ECO:0000256" key="1">
    <source>
        <dbReference type="ARBA" id="ARBA00007447"/>
    </source>
</evidence>
<dbReference type="PANTHER" id="PTHR47966">
    <property type="entry name" value="BETA-SITE APP-CLEAVING ENZYME, ISOFORM A-RELATED"/>
    <property type="match status" value="1"/>
</dbReference>
<evidence type="ECO:0000259" key="6">
    <source>
        <dbReference type="PROSITE" id="PS51767"/>
    </source>
</evidence>
<feature type="active site" evidence="3">
    <location>
        <position position="281"/>
    </location>
</feature>
<comment type="caution">
    <text evidence="7">The sequence shown here is derived from an EMBL/GenBank/DDBJ whole genome shotgun (WGS) entry which is preliminary data.</text>
</comment>
<dbReference type="InterPro" id="IPR001461">
    <property type="entry name" value="Aspartic_peptidase_A1"/>
</dbReference>
<proteinExistence type="inferred from homology"/>
<dbReference type="PANTHER" id="PTHR47966:SF51">
    <property type="entry name" value="BETA-SITE APP-CLEAVING ENZYME, ISOFORM A-RELATED"/>
    <property type="match status" value="1"/>
</dbReference>
<dbReference type="PROSITE" id="PS00141">
    <property type="entry name" value="ASP_PROTEASE"/>
    <property type="match status" value="2"/>
</dbReference>
<feature type="signal peptide" evidence="5">
    <location>
        <begin position="1"/>
        <end position="17"/>
    </location>
</feature>
<dbReference type="PRINTS" id="PR00792">
    <property type="entry name" value="PEPSIN"/>
</dbReference>
<dbReference type="CDD" id="cd05471">
    <property type="entry name" value="pepsin_like"/>
    <property type="match status" value="1"/>
</dbReference>
<name>A0A9P3GP93_9APHY</name>
<feature type="active site" evidence="3">
    <location>
        <position position="100"/>
    </location>
</feature>
<keyword evidence="4" id="KW-0645">Protease</keyword>
<dbReference type="AlphaFoldDB" id="A0A9P3GP93"/>
<evidence type="ECO:0000256" key="5">
    <source>
        <dbReference type="SAM" id="SignalP"/>
    </source>
</evidence>
<sequence length="411" mass="42840">MFSKLLVAVSIALAASASPLAIRSSPVTIQLARRFNTTGSKNIIELDQARAKFLKNGGSAKFKTASASSAPSVPVTNGAVTYTAEVQVGSPPTTFSLIVDTGSSNTWIGASTPFTETSTSHDTGAQVAVEYGSGLFFGEEFLDQVSLGSGLTVVNQSIGVAEETFGFTGVDGILGIGPTDLTEDTTSAGGMVPTILDNAFGLGMVATKEIGISFKPTTNFSDKNGELTFGGVDTTKFTGPLTTVPITSTSPASDYVGIDQTITYGSFPGRTILSPTAGIVDTGTTLLLLPTDSIAAYMEVTGAVMDDRTGLLSLSPTQFSNLKSMFFEIGDNVFEFTPDAQLWPRELNTAVGGEDSGIYLIVGDLGTPTGEGLDFINGFAWLERHYFVFDSGANTASFATTEFTHAIANNV</sequence>
<gene>
    <name evidence="7" type="ORF">PsYK624_140660</name>
</gene>
<evidence type="ECO:0000313" key="8">
    <source>
        <dbReference type="Proteomes" id="UP000703269"/>
    </source>
</evidence>
<reference evidence="7 8" key="1">
    <citation type="submission" date="2021-08" db="EMBL/GenBank/DDBJ databases">
        <title>Draft Genome Sequence of Phanerochaete sordida strain YK-624.</title>
        <authorList>
            <person name="Mori T."/>
            <person name="Dohra H."/>
            <person name="Suzuki T."/>
            <person name="Kawagishi H."/>
            <person name="Hirai H."/>
        </authorList>
    </citation>
    <scope>NUCLEOTIDE SEQUENCE [LARGE SCALE GENOMIC DNA]</scope>
    <source>
        <strain evidence="7 8">YK-624</strain>
    </source>
</reference>
<keyword evidence="5" id="KW-0732">Signal</keyword>
<protein>
    <submittedName>
        <fullName evidence="7">Aspartic peptidase A1</fullName>
    </submittedName>
</protein>
<feature type="chain" id="PRO_5040394354" evidence="5">
    <location>
        <begin position="18"/>
        <end position="411"/>
    </location>
</feature>
<comment type="similarity">
    <text evidence="1 4">Belongs to the peptidase A1 family.</text>
</comment>
<dbReference type="Proteomes" id="UP000703269">
    <property type="component" value="Unassembled WGS sequence"/>
</dbReference>
<accession>A0A9P3GP93</accession>
<dbReference type="EMBL" id="BPQB01000077">
    <property type="protein sequence ID" value="GJE97844.1"/>
    <property type="molecule type" value="Genomic_DNA"/>
</dbReference>
<organism evidence="7 8">
    <name type="scientific">Phanerochaete sordida</name>
    <dbReference type="NCBI Taxonomy" id="48140"/>
    <lineage>
        <taxon>Eukaryota</taxon>
        <taxon>Fungi</taxon>
        <taxon>Dikarya</taxon>
        <taxon>Basidiomycota</taxon>
        <taxon>Agaricomycotina</taxon>
        <taxon>Agaricomycetes</taxon>
        <taxon>Polyporales</taxon>
        <taxon>Phanerochaetaceae</taxon>
        <taxon>Phanerochaete</taxon>
    </lineage>
</organism>
<dbReference type="InterPro" id="IPR021109">
    <property type="entry name" value="Peptidase_aspartic_dom_sf"/>
</dbReference>
<keyword evidence="8" id="KW-1185">Reference proteome</keyword>
<dbReference type="SUPFAM" id="SSF50630">
    <property type="entry name" value="Acid proteases"/>
    <property type="match status" value="1"/>
</dbReference>
<dbReference type="InterPro" id="IPR034164">
    <property type="entry name" value="Pepsin-like_dom"/>
</dbReference>
<feature type="domain" description="Peptidase A1" evidence="6">
    <location>
        <begin position="82"/>
        <end position="399"/>
    </location>
</feature>
<dbReference type="Gene3D" id="2.40.70.10">
    <property type="entry name" value="Acid Proteases"/>
    <property type="match status" value="2"/>
</dbReference>
<dbReference type="GO" id="GO:0004190">
    <property type="term" value="F:aspartic-type endopeptidase activity"/>
    <property type="evidence" value="ECO:0007669"/>
    <property type="project" value="UniProtKB-KW"/>
</dbReference>
<dbReference type="InterPro" id="IPR033121">
    <property type="entry name" value="PEPTIDASE_A1"/>
</dbReference>
<keyword evidence="4" id="KW-0378">Hydrolase</keyword>
<evidence type="ECO:0000313" key="7">
    <source>
        <dbReference type="EMBL" id="GJE97844.1"/>
    </source>
</evidence>
<evidence type="ECO:0000256" key="3">
    <source>
        <dbReference type="PIRSR" id="PIRSR601461-1"/>
    </source>
</evidence>
<dbReference type="InterPro" id="IPR001969">
    <property type="entry name" value="Aspartic_peptidase_AS"/>
</dbReference>
<dbReference type="Pfam" id="PF00026">
    <property type="entry name" value="Asp"/>
    <property type="match status" value="1"/>
</dbReference>
<dbReference type="PROSITE" id="PS51767">
    <property type="entry name" value="PEPTIDASE_A1"/>
    <property type="match status" value="1"/>
</dbReference>
<evidence type="ECO:0000256" key="4">
    <source>
        <dbReference type="RuleBase" id="RU000454"/>
    </source>
</evidence>
<dbReference type="GO" id="GO:0006508">
    <property type="term" value="P:proteolysis"/>
    <property type="evidence" value="ECO:0007669"/>
    <property type="project" value="UniProtKB-KW"/>
</dbReference>
<evidence type="ECO:0000256" key="2">
    <source>
        <dbReference type="ARBA" id="ARBA00022750"/>
    </source>
</evidence>